<evidence type="ECO:0000256" key="1">
    <source>
        <dbReference type="ARBA" id="ARBA00004871"/>
    </source>
</evidence>
<reference evidence="4 5" key="1">
    <citation type="journal article" date="2015" name="Infect. Genet. Evol.">
        <title>Genomic sequences of six botulinum neurotoxin-producing strains representing three clostridial species illustrate the mobility and diversity of botulinum neurotoxin genes.</title>
        <authorList>
            <person name="Smith T.J."/>
            <person name="Hill K.K."/>
            <person name="Xie G."/>
            <person name="Foley B.T."/>
            <person name="Williamson C.H."/>
            <person name="Foster J.T."/>
            <person name="Johnson S.L."/>
            <person name="Chertkov O."/>
            <person name="Teshima H."/>
            <person name="Gibbons H.S."/>
            <person name="Johnsky L.A."/>
            <person name="Karavis M.A."/>
            <person name="Smith L.A."/>
        </authorList>
    </citation>
    <scope>NUCLEOTIDE SEQUENCE [LARGE SCALE GENOMIC DNA]</scope>
    <source>
        <strain evidence="4 5">CDC 2741</strain>
    </source>
</reference>
<sequence length="253" mass="29016">MNYSGLLGRNIQYTLSPPIHNEYYKKNNIDLEYRIFDIQQSEVKKFLEALPNNNIVGVNVTIPYKEYIIDFLQELAYPANMIKAVNTVVINNNRLIGYNTDYFGFIESLKINNINLQGKKSLIIGSGGAAKAVLYGVKDLGVDEIHMVLRKKESIKDHSIYIDKFFSFEEELDLGDYDIVINCTPLGGANYIENCPIKIKNCNKNIVFYDLNYNPKVTKFMELGEKYGARAINGMDMLYSQAYKAIEIWKEIL</sequence>
<comment type="caution">
    <text evidence="4">The sequence shown here is derived from an EMBL/GenBank/DDBJ whole genome shotgun (WGS) entry which is preliminary data.</text>
</comment>
<dbReference type="InterPro" id="IPR046346">
    <property type="entry name" value="Aminoacid_DH-like_N_sf"/>
</dbReference>
<evidence type="ECO:0000256" key="2">
    <source>
        <dbReference type="ARBA" id="ARBA00023141"/>
    </source>
</evidence>
<accession>A0A0C1R268</accession>
<dbReference type="InterPro" id="IPR036291">
    <property type="entry name" value="NAD(P)-bd_dom_sf"/>
</dbReference>
<proteinExistence type="predicted"/>
<dbReference type="InterPro" id="IPR022893">
    <property type="entry name" value="Shikimate_DH_fam"/>
</dbReference>
<dbReference type="GO" id="GO:0009423">
    <property type="term" value="P:chorismate biosynthetic process"/>
    <property type="evidence" value="ECO:0007669"/>
    <property type="project" value="TreeGrafter"/>
</dbReference>
<feature type="domain" description="Shikimate dehydrogenase substrate binding N-terminal" evidence="3">
    <location>
        <begin position="6"/>
        <end position="88"/>
    </location>
</feature>
<dbReference type="Gene3D" id="3.40.50.720">
    <property type="entry name" value="NAD(P)-binding Rossmann-like Domain"/>
    <property type="match status" value="1"/>
</dbReference>
<dbReference type="GO" id="GO:0004764">
    <property type="term" value="F:shikimate 3-dehydrogenase (NADP+) activity"/>
    <property type="evidence" value="ECO:0007669"/>
    <property type="project" value="InterPro"/>
</dbReference>
<evidence type="ECO:0000313" key="5">
    <source>
        <dbReference type="Proteomes" id="UP000031366"/>
    </source>
</evidence>
<dbReference type="EMBL" id="AYSO01000014">
    <property type="protein sequence ID" value="KIE47527.1"/>
    <property type="molecule type" value="Genomic_DNA"/>
</dbReference>
<dbReference type="CDD" id="cd01065">
    <property type="entry name" value="NAD_bind_Shikimate_DH"/>
    <property type="match status" value="1"/>
</dbReference>
<dbReference type="Pfam" id="PF08501">
    <property type="entry name" value="Shikimate_dh_N"/>
    <property type="match status" value="1"/>
</dbReference>
<dbReference type="AlphaFoldDB" id="A0A0C1R268"/>
<organism evidence="4 5">
    <name type="scientific">Clostridium argentinense CDC 2741</name>
    <dbReference type="NCBI Taxonomy" id="1418104"/>
    <lineage>
        <taxon>Bacteria</taxon>
        <taxon>Bacillati</taxon>
        <taxon>Bacillota</taxon>
        <taxon>Clostridia</taxon>
        <taxon>Eubacteriales</taxon>
        <taxon>Clostridiaceae</taxon>
        <taxon>Clostridium</taxon>
    </lineage>
</organism>
<dbReference type="InterPro" id="IPR013708">
    <property type="entry name" value="Shikimate_DH-bd_N"/>
</dbReference>
<dbReference type="OrthoDB" id="9792692at2"/>
<keyword evidence="5" id="KW-1185">Reference proteome</keyword>
<dbReference type="PANTHER" id="PTHR21089">
    <property type="entry name" value="SHIKIMATE DEHYDROGENASE"/>
    <property type="match status" value="1"/>
</dbReference>
<dbReference type="SUPFAM" id="SSF53223">
    <property type="entry name" value="Aminoacid dehydrogenase-like, N-terminal domain"/>
    <property type="match status" value="1"/>
</dbReference>
<dbReference type="GO" id="GO:0009073">
    <property type="term" value="P:aromatic amino acid family biosynthetic process"/>
    <property type="evidence" value="ECO:0007669"/>
    <property type="project" value="UniProtKB-KW"/>
</dbReference>
<dbReference type="STRING" id="29341.RSJ17_08870"/>
<keyword evidence="2" id="KW-0028">Amino-acid biosynthesis</keyword>
<comment type="pathway">
    <text evidence="1">Metabolic intermediate biosynthesis; chorismate biosynthesis; chorismate from D-erythrose 4-phosphate and phosphoenolpyruvate: step 4/7.</text>
</comment>
<evidence type="ECO:0000313" key="4">
    <source>
        <dbReference type="EMBL" id="KIE47527.1"/>
    </source>
</evidence>
<dbReference type="PANTHER" id="PTHR21089:SF1">
    <property type="entry name" value="BIFUNCTIONAL 3-DEHYDROQUINATE DEHYDRATASE_SHIKIMATE DEHYDROGENASE, CHLOROPLASTIC"/>
    <property type="match status" value="1"/>
</dbReference>
<protein>
    <submittedName>
        <fullName evidence="4">Shikimate dehydrogenase substrate binding domain protein</fullName>
    </submittedName>
</protein>
<dbReference type="Gene3D" id="3.40.50.10860">
    <property type="entry name" value="Leucine Dehydrogenase, chain A, domain 1"/>
    <property type="match status" value="1"/>
</dbReference>
<dbReference type="GO" id="GO:0019632">
    <property type="term" value="P:shikimate metabolic process"/>
    <property type="evidence" value="ECO:0007669"/>
    <property type="project" value="TreeGrafter"/>
</dbReference>
<gene>
    <name evidence="4" type="ORF">U732_3035</name>
</gene>
<evidence type="ECO:0000259" key="3">
    <source>
        <dbReference type="Pfam" id="PF08501"/>
    </source>
</evidence>
<keyword evidence="2" id="KW-0057">Aromatic amino acid biosynthesis</keyword>
<dbReference type="GO" id="GO:0005829">
    <property type="term" value="C:cytosol"/>
    <property type="evidence" value="ECO:0007669"/>
    <property type="project" value="TreeGrafter"/>
</dbReference>
<dbReference type="SUPFAM" id="SSF51735">
    <property type="entry name" value="NAD(P)-binding Rossmann-fold domains"/>
    <property type="match status" value="1"/>
</dbReference>
<name>A0A0C1R268_9CLOT</name>
<dbReference type="Proteomes" id="UP000031366">
    <property type="component" value="Unassembled WGS sequence"/>
</dbReference>
<dbReference type="GO" id="GO:0050661">
    <property type="term" value="F:NADP binding"/>
    <property type="evidence" value="ECO:0007669"/>
    <property type="project" value="TreeGrafter"/>
</dbReference>
<dbReference type="RefSeq" id="WP_039631440.1">
    <property type="nucleotide sequence ID" value="NZ_AYSO01000014.1"/>
</dbReference>